<keyword evidence="1" id="KW-0805">Transcription regulation</keyword>
<evidence type="ECO:0000313" key="7">
    <source>
        <dbReference type="EMBL" id="CAB4697285.1"/>
    </source>
</evidence>
<evidence type="ECO:0000313" key="8">
    <source>
        <dbReference type="EMBL" id="CAB4745892.1"/>
    </source>
</evidence>
<dbReference type="EMBL" id="CAESAI010000025">
    <property type="protein sequence ID" value="CAB4341339.1"/>
    <property type="molecule type" value="Genomic_DNA"/>
</dbReference>
<dbReference type="SUPFAM" id="SSF46785">
    <property type="entry name" value="Winged helix' DNA-binding domain"/>
    <property type="match status" value="1"/>
</dbReference>
<dbReference type="InterPro" id="IPR050679">
    <property type="entry name" value="Bact_HTH_transcr_reg"/>
</dbReference>
<dbReference type="InterPro" id="IPR036388">
    <property type="entry name" value="WH-like_DNA-bd_sf"/>
</dbReference>
<dbReference type="InterPro" id="IPR028978">
    <property type="entry name" value="Chorismate_lyase_/UTRA_dom_sf"/>
</dbReference>
<gene>
    <name evidence="7" type="ORF">UFOPK2648_00110</name>
    <name evidence="8" type="ORF">UFOPK2824_00436</name>
    <name evidence="9" type="ORF">UFOPK3037_01648</name>
    <name evidence="10" type="ORF">UFOPK3278_00563</name>
    <name evidence="6" type="ORF">UFOPK3406_01023</name>
    <name evidence="5" type="ORF">UFOPK3925_00163</name>
    <name evidence="11" type="ORF">UFOPK4097_01297</name>
    <name evidence="12" type="ORF">UFOPK4301_00010</name>
</gene>
<dbReference type="InterPro" id="IPR011663">
    <property type="entry name" value="UTRA"/>
</dbReference>
<dbReference type="PROSITE" id="PS50949">
    <property type="entry name" value="HTH_GNTR"/>
    <property type="match status" value="1"/>
</dbReference>
<organism evidence="6">
    <name type="scientific">freshwater metagenome</name>
    <dbReference type="NCBI Taxonomy" id="449393"/>
    <lineage>
        <taxon>unclassified sequences</taxon>
        <taxon>metagenomes</taxon>
        <taxon>ecological metagenomes</taxon>
    </lineage>
</organism>
<proteinExistence type="predicted"/>
<dbReference type="EMBL" id="CAEZZD010000046">
    <property type="protein sequence ID" value="CAB4745892.1"/>
    <property type="molecule type" value="Genomic_DNA"/>
</dbReference>
<evidence type="ECO:0000313" key="9">
    <source>
        <dbReference type="EMBL" id="CAB4815584.1"/>
    </source>
</evidence>
<feature type="domain" description="HTH gntR-type" evidence="4">
    <location>
        <begin position="7"/>
        <end position="75"/>
    </location>
</feature>
<accession>A0A6J5ZKB7</accession>
<dbReference type="PANTHER" id="PTHR44846">
    <property type="entry name" value="MANNOSYL-D-GLYCERATE TRANSPORT/METABOLISM SYSTEM REPRESSOR MNGR-RELATED"/>
    <property type="match status" value="1"/>
</dbReference>
<evidence type="ECO:0000256" key="3">
    <source>
        <dbReference type="ARBA" id="ARBA00023163"/>
    </source>
</evidence>
<keyword evidence="2" id="KW-0238">DNA-binding</keyword>
<reference evidence="6" key="1">
    <citation type="submission" date="2020-05" db="EMBL/GenBank/DDBJ databases">
        <authorList>
            <person name="Chiriac C."/>
            <person name="Salcher M."/>
            <person name="Ghai R."/>
            <person name="Kavagutti S V."/>
        </authorList>
    </citation>
    <scope>NUCLEOTIDE SEQUENCE</scope>
</reference>
<evidence type="ECO:0000313" key="6">
    <source>
        <dbReference type="EMBL" id="CAB4341339.1"/>
    </source>
</evidence>
<dbReference type="GO" id="GO:0003677">
    <property type="term" value="F:DNA binding"/>
    <property type="evidence" value="ECO:0007669"/>
    <property type="project" value="UniProtKB-KW"/>
</dbReference>
<evidence type="ECO:0000259" key="4">
    <source>
        <dbReference type="PROSITE" id="PS50949"/>
    </source>
</evidence>
<dbReference type="Gene3D" id="3.40.1410.10">
    <property type="entry name" value="Chorismate lyase-like"/>
    <property type="match status" value="1"/>
</dbReference>
<dbReference type="GO" id="GO:0045892">
    <property type="term" value="P:negative regulation of DNA-templated transcription"/>
    <property type="evidence" value="ECO:0007669"/>
    <property type="project" value="TreeGrafter"/>
</dbReference>
<sequence>MPESSSKLRYEIVKDLILSIIADQNLQPGDRLPTSTELADQSGFSLISVRRAMDELERAGRIQRQQGVGTFVAQNRILSAPARTGDLLETLSGTQQAGRLTTELVSIKAAVPSATIAANLKLADGLPVWQINRRRLLDGKPVIAESAVIPMQLAPTLDEEWLRDGKSLYGFLSTKYGLIDQHEEQFLEVTVPTIQERTQLSLPTRENIVRVRGVSFSADGIPFDCFQQIYPARQFVFFVSGSQQKHLLPSTNTGDWSVSPLTSGK</sequence>
<evidence type="ECO:0000313" key="12">
    <source>
        <dbReference type="EMBL" id="CAB5043628.1"/>
    </source>
</evidence>
<dbReference type="SUPFAM" id="SSF64288">
    <property type="entry name" value="Chorismate lyase-like"/>
    <property type="match status" value="1"/>
</dbReference>
<dbReference type="CDD" id="cd07377">
    <property type="entry name" value="WHTH_GntR"/>
    <property type="match status" value="1"/>
</dbReference>
<dbReference type="Pfam" id="PF07702">
    <property type="entry name" value="UTRA"/>
    <property type="match status" value="1"/>
</dbReference>
<dbReference type="PANTHER" id="PTHR44846:SF1">
    <property type="entry name" value="MANNOSYL-D-GLYCERATE TRANSPORT_METABOLISM SYSTEM REPRESSOR MNGR-RELATED"/>
    <property type="match status" value="1"/>
</dbReference>
<evidence type="ECO:0000313" key="10">
    <source>
        <dbReference type="EMBL" id="CAB4847349.1"/>
    </source>
</evidence>
<dbReference type="InterPro" id="IPR000524">
    <property type="entry name" value="Tscrpt_reg_HTH_GntR"/>
</dbReference>
<evidence type="ECO:0000256" key="2">
    <source>
        <dbReference type="ARBA" id="ARBA00023125"/>
    </source>
</evidence>
<dbReference type="EMBL" id="CAFBQG010000001">
    <property type="protein sequence ID" value="CAB5043628.1"/>
    <property type="molecule type" value="Genomic_DNA"/>
</dbReference>
<dbReference type="InterPro" id="IPR036390">
    <property type="entry name" value="WH_DNA-bd_sf"/>
</dbReference>
<evidence type="ECO:0000256" key="1">
    <source>
        <dbReference type="ARBA" id="ARBA00023015"/>
    </source>
</evidence>
<dbReference type="SMART" id="SM00866">
    <property type="entry name" value="UTRA"/>
    <property type="match status" value="1"/>
</dbReference>
<dbReference type="Gene3D" id="1.10.10.10">
    <property type="entry name" value="Winged helix-like DNA-binding domain superfamily/Winged helix DNA-binding domain"/>
    <property type="match status" value="1"/>
</dbReference>
<name>A0A6J5ZKB7_9ZZZZ</name>
<evidence type="ECO:0000313" key="11">
    <source>
        <dbReference type="EMBL" id="CAB5026829.1"/>
    </source>
</evidence>
<dbReference type="EMBL" id="CAFAAO010000035">
    <property type="protein sequence ID" value="CAB4815584.1"/>
    <property type="molecule type" value="Genomic_DNA"/>
</dbReference>
<dbReference type="EMBL" id="CAEZYC010000002">
    <property type="protein sequence ID" value="CAB4697285.1"/>
    <property type="molecule type" value="Genomic_DNA"/>
</dbReference>
<dbReference type="AlphaFoldDB" id="A0A6J5ZKB7"/>
<protein>
    <submittedName>
        <fullName evidence="6">Unannotated protein</fullName>
    </submittedName>
</protein>
<evidence type="ECO:0000313" key="5">
    <source>
        <dbReference type="EMBL" id="CAB4330859.1"/>
    </source>
</evidence>
<dbReference type="GO" id="GO:0003700">
    <property type="term" value="F:DNA-binding transcription factor activity"/>
    <property type="evidence" value="ECO:0007669"/>
    <property type="project" value="InterPro"/>
</dbReference>
<dbReference type="Pfam" id="PF00392">
    <property type="entry name" value="GntR"/>
    <property type="match status" value="1"/>
</dbReference>
<dbReference type="SMART" id="SM00345">
    <property type="entry name" value="HTH_GNTR"/>
    <property type="match status" value="1"/>
</dbReference>
<dbReference type="EMBL" id="CAFBIX010000015">
    <property type="protein sequence ID" value="CAB4847349.1"/>
    <property type="molecule type" value="Genomic_DNA"/>
</dbReference>
<dbReference type="EMBL" id="CAFBPK010000025">
    <property type="protein sequence ID" value="CAB5026829.1"/>
    <property type="molecule type" value="Genomic_DNA"/>
</dbReference>
<dbReference type="EMBL" id="CAESAD010000001">
    <property type="protein sequence ID" value="CAB4330859.1"/>
    <property type="molecule type" value="Genomic_DNA"/>
</dbReference>
<keyword evidence="3" id="KW-0804">Transcription</keyword>